<keyword evidence="2 3" id="KW-0802">TPR repeat</keyword>
<keyword evidence="7" id="KW-1185">Reference proteome</keyword>
<organism evidence="6 7">
    <name type="scientific">Dentiradicibacter hellwigii</name>
    <dbReference type="NCBI Taxonomy" id="3149053"/>
    <lineage>
        <taxon>Bacteria</taxon>
        <taxon>Pseudomonadati</taxon>
        <taxon>Pseudomonadota</taxon>
        <taxon>Betaproteobacteria</taxon>
        <taxon>Rhodocyclales</taxon>
        <taxon>Rhodocyclaceae</taxon>
        <taxon>Dentiradicibacter</taxon>
    </lineage>
</organism>
<dbReference type="SMART" id="SM00028">
    <property type="entry name" value="TPR"/>
    <property type="match status" value="4"/>
</dbReference>
<evidence type="ECO:0000313" key="6">
    <source>
        <dbReference type="EMBL" id="MFA9949822.1"/>
    </source>
</evidence>
<dbReference type="Pfam" id="PF13432">
    <property type="entry name" value="TPR_16"/>
    <property type="match status" value="1"/>
</dbReference>
<feature type="repeat" description="TPR" evidence="3">
    <location>
        <begin position="159"/>
        <end position="192"/>
    </location>
</feature>
<evidence type="ECO:0000256" key="3">
    <source>
        <dbReference type="PROSITE-ProRule" id="PRU00339"/>
    </source>
</evidence>
<dbReference type="Gene3D" id="1.25.40.10">
    <property type="entry name" value="Tetratricopeptide repeat domain"/>
    <property type="match status" value="1"/>
</dbReference>
<feature type="repeat" description="TPR" evidence="3">
    <location>
        <begin position="55"/>
        <end position="88"/>
    </location>
</feature>
<proteinExistence type="predicted"/>
<comment type="caution">
    <text evidence="6">The sequence shown here is derived from an EMBL/GenBank/DDBJ whole genome shotgun (WGS) entry which is preliminary data.</text>
</comment>
<keyword evidence="5" id="KW-0732">Signal</keyword>
<feature type="region of interest" description="Disordered" evidence="4">
    <location>
        <begin position="244"/>
        <end position="272"/>
    </location>
</feature>
<dbReference type="InterPro" id="IPR050498">
    <property type="entry name" value="Ycf3"/>
</dbReference>
<dbReference type="PANTHER" id="PTHR44858">
    <property type="entry name" value="TETRATRICOPEPTIDE REPEAT PROTEIN 6"/>
    <property type="match status" value="1"/>
</dbReference>
<feature type="chain" id="PRO_5045808263" evidence="5">
    <location>
        <begin position="31"/>
        <end position="272"/>
    </location>
</feature>
<dbReference type="PROSITE" id="PS50005">
    <property type="entry name" value="TPR"/>
    <property type="match status" value="3"/>
</dbReference>
<dbReference type="InterPro" id="IPR013360">
    <property type="entry name" value="Pilus_4_PilW"/>
</dbReference>
<dbReference type="Proteomes" id="UP001574673">
    <property type="component" value="Unassembled WGS sequence"/>
</dbReference>
<evidence type="ECO:0000313" key="7">
    <source>
        <dbReference type="Proteomes" id="UP001574673"/>
    </source>
</evidence>
<feature type="repeat" description="TPR" evidence="3">
    <location>
        <begin position="89"/>
        <end position="122"/>
    </location>
</feature>
<evidence type="ECO:0000256" key="1">
    <source>
        <dbReference type="ARBA" id="ARBA00022737"/>
    </source>
</evidence>
<dbReference type="InterPro" id="IPR011990">
    <property type="entry name" value="TPR-like_helical_dom_sf"/>
</dbReference>
<dbReference type="InterPro" id="IPR019734">
    <property type="entry name" value="TPR_rpt"/>
</dbReference>
<evidence type="ECO:0000256" key="2">
    <source>
        <dbReference type="ARBA" id="ARBA00022803"/>
    </source>
</evidence>
<dbReference type="NCBIfam" id="TIGR02521">
    <property type="entry name" value="type_IV_pilW"/>
    <property type="match status" value="1"/>
</dbReference>
<dbReference type="Pfam" id="PF13181">
    <property type="entry name" value="TPR_8"/>
    <property type="match status" value="1"/>
</dbReference>
<dbReference type="PANTHER" id="PTHR44858:SF1">
    <property type="entry name" value="UDP-N-ACETYLGLUCOSAMINE--PEPTIDE N-ACETYLGLUCOSAMINYLTRANSFERASE SPINDLY-RELATED"/>
    <property type="match status" value="1"/>
</dbReference>
<sequence>MMISMSRRIVARLLTALCLALLGTVSPAIAQENDSSQSSGGFGTPARPKDALTRAKAHTELASLYFQSGNLIVALEELTLATSIDPEYAPAFGMRGLVLFYIKEYDSAEKDFNRALSLNDRDPELNNNYGWYLCQTGKVSESIAYFQKAINNPLYQTPEVAHLNAGACYAKLGELDQAQEYIQRVLRFDPDNLQAKFQMAEINYRRGNYDAVRTQMSNLIRQTEPTAEMLWLLLRTERRLGNRSEEESLTAQLRRQYPDSPEYQALRKGNYE</sequence>
<evidence type="ECO:0000256" key="5">
    <source>
        <dbReference type="SAM" id="SignalP"/>
    </source>
</evidence>
<gene>
    <name evidence="6" type="primary">pilW</name>
    <name evidence="6" type="ORF">ABCS64_05675</name>
</gene>
<dbReference type="PROSITE" id="PS50293">
    <property type="entry name" value="TPR_REGION"/>
    <property type="match status" value="1"/>
</dbReference>
<keyword evidence="1" id="KW-0677">Repeat</keyword>
<feature type="signal peptide" evidence="5">
    <location>
        <begin position="1"/>
        <end position="30"/>
    </location>
</feature>
<evidence type="ECO:0000256" key="4">
    <source>
        <dbReference type="SAM" id="MobiDB-lite"/>
    </source>
</evidence>
<dbReference type="SUPFAM" id="SSF48452">
    <property type="entry name" value="TPR-like"/>
    <property type="match status" value="1"/>
</dbReference>
<protein>
    <submittedName>
        <fullName evidence="6">Type IV pilus biogenesis/stability protein PilW</fullName>
    </submittedName>
</protein>
<reference evidence="7" key="1">
    <citation type="submission" date="2024-06" db="EMBL/GenBank/DDBJ databases">
        <title>Radixoralia hellwigii gen. nov., sp nov., isolated from a root canal in the human oral cavity.</title>
        <authorList>
            <person name="Bartsch S."/>
            <person name="Wittmer A."/>
            <person name="Schulz A.-K."/>
            <person name="Neumann-Schaal M."/>
            <person name="Wolf J."/>
            <person name="Gronow S."/>
            <person name="Tennert C."/>
            <person name="Haecker G."/>
            <person name="Cieplik F."/>
            <person name="Al-Ahmad A."/>
        </authorList>
    </citation>
    <scope>NUCLEOTIDE SEQUENCE [LARGE SCALE GENOMIC DNA]</scope>
    <source>
        <strain evidence="7">Wk13</strain>
    </source>
</reference>
<accession>A0ABV4UDT3</accession>
<name>A0ABV4UDT3_9RHOO</name>
<dbReference type="EMBL" id="JBEUWX010000002">
    <property type="protein sequence ID" value="MFA9949822.1"/>
    <property type="molecule type" value="Genomic_DNA"/>
</dbReference>
<dbReference type="Pfam" id="PF00515">
    <property type="entry name" value="TPR_1"/>
    <property type="match status" value="1"/>
</dbReference>